<dbReference type="PANTHER" id="PTHR13078:SF56">
    <property type="entry name" value="PEROXISOMAL MULTIFUNCTIONAL ENZYME TYPE 2"/>
    <property type="match status" value="1"/>
</dbReference>
<organism evidence="3 4">
    <name type="scientific">Saprolegnia parasitica (strain CBS 223.65)</name>
    <dbReference type="NCBI Taxonomy" id="695850"/>
    <lineage>
        <taxon>Eukaryota</taxon>
        <taxon>Sar</taxon>
        <taxon>Stramenopiles</taxon>
        <taxon>Oomycota</taxon>
        <taxon>Saprolegniomycetes</taxon>
        <taxon>Saprolegniales</taxon>
        <taxon>Saprolegniaceae</taxon>
        <taxon>Saprolegnia</taxon>
    </lineage>
</organism>
<dbReference type="STRING" id="695850.A0A067CE93"/>
<dbReference type="SUPFAM" id="SSF54637">
    <property type="entry name" value="Thioesterase/thiol ester dehydrase-isomerase"/>
    <property type="match status" value="2"/>
</dbReference>
<evidence type="ECO:0000313" key="4">
    <source>
        <dbReference type="Proteomes" id="UP000030745"/>
    </source>
</evidence>
<evidence type="ECO:0000313" key="3">
    <source>
        <dbReference type="EMBL" id="KDO29074.1"/>
    </source>
</evidence>
<dbReference type="GeneID" id="24141341"/>
<dbReference type="GO" id="GO:0005777">
    <property type="term" value="C:peroxisome"/>
    <property type="evidence" value="ECO:0007669"/>
    <property type="project" value="TreeGrafter"/>
</dbReference>
<feature type="domain" description="Peroxisomal multifunctional enzyme type 2-like N-terminal" evidence="2">
    <location>
        <begin position="18"/>
        <end position="162"/>
    </location>
</feature>
<dbReference type="OrthoDB" id="60204at2759"/>
<evidence type="ECO:0000259" key="1">
    <source>
        <dbReference type="Pfam" id="PF01575"/>
    </source>
</evidence>
<dbReference type="Pfam" id="PF22622">
    <property type="entry name" value="MFE-2_hydrat-2_N"/>
    <property type="match status" value="1"/>
</dbReference>
<dbReference type="AlphaFoldDB" id="A0A067CE93"/>
<dbReference type="OMA" id="FKHTDQE"/>
<dbReference type="GO" id="GO:0006635">
    <property type="term" value="P:fatty acid beta-oxidation"/>
    <property type="evidence" value="ECO:0007669"/>
    <property type="project" value="TreeGrafter"/>
</dbReference>
<dbReference type="GO" id="GO:0004300">
    <property type="term" value="F:enoyl-CoA hydratase activity"/>
    <property type="evidence" value="ECO:0007669"/>
    <property type="project" value="TreeGrafter"/>
</dbReference>
<proteinExistence type="predicted"/>
<dbReference type="Gene3D" id="3.10.129.10">
    <property type="entry name" value="Hotdog Thioesterase"/>
    <property type="match status" value="2"/>
</dbReference>
<dbReference type="CDD" id="cd03448">
    <property type="entry name" value="HDE_HSD"/>
    <property type="match status" value="1"/>
</dbReference>
<accession>A0A067CE93</accession>
<dbReference type="GO" id="GO:0044594">
    <property type="term" value="F:17-beta-hydroxysteroid dehydrogenase (NAD+) activity"/>
    <property type="evidence" value="ECO:0007669"/>
    <property type="project" value="TreeGrafter"/>
</dbReference>
<reference evidence="3 4" key="1">
    <citation type="journal article" date="2013" name="PLoS Genet.">
        <title>Distinctive expansion of potential virulence genes in the genome of the oomycete fish pathogen Saprolegnia parasitica.</title>
        <authorList>
            <person name="Jiang R.H."/>
            <person name="de Bruijn I."/>
            <person name="Haas B.J."/>
            <person name="Belmonte R."/>
            <person name="Lobach L."/>
            <person name="Christie J."/>
            <person name="van den Ackerveken G."/>
            <person name="Bottin A."/>
            <person name="Bulone V."/>
            <person name="Diaz-Moreno S.M."/>
            <person name="Dumas B."/>
            <person name="Fan L."/>
            <person name="Gaulin E."/>
            <person name="Govers F."/>
            <person name="Grenville-Briggs L.J."/>
            <person name="Horner N.R."/>
            <person name="Levin J.Z."/>
            <person name="Mammella M."/>
            <person name="Meijer H.J."/>
            <person name="Morris P."/>
            <person name="Nusbaum C."/>
            <person name="Oome S."/>
            <person name="Phillips A.J."/>
            <person name="van Rooyen D."/>
            <person name="Rzeszutek E."/>
            <person name="Saraiva M."/>
            <person name="Secombes C.J."/>
            <person name="Seidl M.F."/>
            <person name="Snel B."/>
            <person name="Stassen J.H."/>
            <person name="Sykes S."/>
            <person name="Tripathy S."/>
            <person name="van den Berg H."/>
            <person name="Vega-Arreguin J.C."/>
            <person name="Wawra S."/>
            <person name="Young S.K."/>
            <person name="Zeng Q."/>
            <person name="Dieguez-Uribeondo J."/>
            <person name="Russ C."/>
            <person name="Tyler B.M."/>
            <person name="van West P."/>
        </authorList>
    </citation>
    <scope>NUCLEOTIDE SEQUENCE [LARGE SCALE GENOMIC DNA]</scope>
    <source>
        <strain evidence="3 4">CBS 223.65</strain>
    </source>
</reference>
<dbReference type="Proteomes" id="UP000030745">
    <property type="component" value="Unassembled WGS sequence"/>
</dbReference>
<evidence type="ECO:0008006" key="5">
    <source>
        <dbReference type="Google" id="ProtNLM"/>
    </source>
</evidence>
<protein>
    <recommendedName>
        <fullName evidence="5">MaoC-like domain-containing protein</fullName>
    </recommendedName>
</protein>
<dbReference type="RefSeq" id="XP_012200340.1">
    <property type="nucleotide sequence ID" value="XM_012344950.1"/>
</dbReference>
<dbReference type="EMBL" id="KK583208">
    <property type="protein sequence ID" value="KDO29074.1"/>
    <property type="molecule type" value="Genomic_DNA"/>
</dbReference>
<dbReference type="GO" id="GO:0003857">
    <property type="term" value="F:(3S)-3-hydroxyacyl-CoA dehydrogenase (NAD+) activity"/>
    <property type="evidence" value="ECO:0007669"/>
    <property type="project" value="TreeGrafter"/>
</dbReference>
<dbReference type="InterPro" id="IPR029069">
    <property type="entry name" value="HotDog_dom_sf"/>
</dbReference>
<dbReference type="KEGG" id="spar:SPRG_20118"/>
<evidence type="ECO:0000259" key="2">
    <source>
        <dbReference type="Pfam" id="PF22622"/>
    </source>
</evidence>
<dbReference type="InterPro" id="IPR054357">
    <property type="entry name" value="MFE-2_N"/>
</dbReference>
<dbReference type="Pfam" id="PF01575">
    <property type="entry name" value="MaoC_dehydratas"/>
    <property type="match status" value="1"/>
</dbReference>
<sequence length="310" mass="33727">MAANVGDILASRDSFPATYTARDLITYALGIGCSYYKTPEQASTDLRFTSELDARFAAFPLYPVVLLFKGDAHDVVDFPPPSMSTIPNGMPDFNPGMTLHGEQSIEVHRPLPATGGRVTCHRRVLSFHPKGKSGALMETEFKIVDEAGEPLTTLVMGSFYRGLDASFQGQGRTPPRRPTMPARTPDVVLALPTSLAQAQLYRLSGDYNPLHVDPDFAASAGFPQPILHGLCTMGVAARALLQAYGHNESDSLRKMSVRFSKPTFPGETLETRMWLTSPGHVAFQTRVVERDAIVLDGGEFAFATPATPRL</sequence>
<dbReference type="InterPro" id="IPR002539">
    <property type="entry name" value="MaoC-like_dom"/>
</dbReference>
<name>A0A067CE93_SAPPC</name>
<keyword evidence="4" id="KW-1185">Reference proteome</keyword>
<gene>
    <name evidence="3" type="ORF">SPRG_20118</name>
</gene>
<dbReference type="PANTHER" id="PTHR13078">
    <property type="entry name" value="PEROXISOMAL MULTIFUNCTIONAL ENZYME TYPE 2-RELATED"/>
    <property type="match status" value="1"/>
</dbReference>
<feature type="domain" description="MaoC-like" evidence="1">
    <location>
        <begin position="181"/>
        <end position="294"/>
    </location>
</feature>
<dbReference type="VEuPathDB" id="FungiDB:SPRG_20118"/>